<dbReference type="InterPro" id="IPR029787">
    <property type="entry name" value="Nucleotide_cyclase"/>
</dbReference>
<evidence type="ECO:0000259" key="2">
    <source>
        <dbReference type="PROSITE" id="PS50887"/>
    </source>
</evidence>
<organism evidence="3">
    <name type="scientific">marine sediment metagenome</name>
    <dbReference type="NCBI Taxonomy" id="412755"/>
    <lineage>
        <taxon>unclassified sequences</taxon>
        <taxon>metagenomes</taxon>
        <taxon>ecological metagenomes</taxon>
    </lineage>
</organism>
<sequence>MRFSFYKKQMMYLVAMMLAAHSVLSYAAAPLEKVSLQLDWKYQFEFAGFIMAKEKGFYNDVGLDVELREYKEGIDIVDSVLSRQSNYGIYNSSVVVSDGKLKPTILMATYYQKSPLIFVTSKDIKQPSDLVGKRIMGTTDELKYSSLALMLDHFFINKKNARLLEHSFNINDFIEHKVDAMSAFRTNQLFELDQLNIPYNIIDPADYGFSMSAVNLFTSYSEALSHPERSRYFIDASNKGWAYALAHPQETIDVIYNHYSKEKSLDALTYEAEVTRKMMLLDFFEIGATNQELTVRAVNQLQYSGLLDKSEKLSTFIFQNALHEFGSGVHFSDEQMKYLQNKKEIRLCISPDWLPFEAIKDGKYIGITADVISKFRKQLPIPITLIPTKDWTTSLLKAKARECDIFSLAASTPERLKYMDFTQPYIDLPIALATKMNTLFVNDISEVKDQKLGVVKGYVIGELLRNKIPDINVVEVASISDGLARVESGELYGYIDNLMVLANSIQKEFAGVLKISSRLDENIKLSMASRNDEPELNAVLNELVKNLSDSELQVIYNKWIVVTDDHEFDYSYAWKLFAIIVLILSGYIFHYIKLKKLNNSLLTLSITDKLTGLYNRVKTDEVLAEKKAEVDRYNTDLSVILLDIDFFKQTNDSYGHLTGDKVLIEFAQIIKQNIRVTDYVGRWGGEEFLIICPNTGINDTMLLANKLLDKIRNHSFSEHISITASAGVSVFIEGKTIDATIHGADQALYQSKENGRDQVTAFNPDTVN</sequence>
<dbReference type="SMART" id="SM00062">
    <property type="entry name" value="PBPb"/>
    <property type="match status" value="1"/>
</dbReference>
<dbReference type="EMBL" id="LAZR01005307">
    <property type="protein sequence ID" value="KKN01025.1"/>
    <property type="molecule type" value="Genomic_DNA"/>
</dbReference>
<dbReference type="Pfam" id="PF00990">
    <property type="entry name" value="GGDEF"/>
    <property type="match status" value="1"/>
</dbReference>
<keyword evidence="1" id="KW-0472">Membrane</keyword>
<keyword evidence="1" id="KW-0812">Transmembrane</keyword>
<dbReference type="CDD" id="cd01949">
    <property type="entry name" value="GGDEF"/>
    <property type="match status" value="1"/>
</dbReference>
<feature type="transmembrane region" description="Helical" evidence="1">
    <location>
        <begin position="572"/>
        <end position="592"/>
    </location>
</feature>
<dbReference type="InterPro" id="IPR043128">
    <property type="entry name" value="Rev_trsase/Diguanyl_cyclase"/>
</dbReference>
<dbReference type="NCBIfam" id="TIGR00254">
    <property type="entry name" value="GGDEF"/>
    <property type="match status" value="1"/>
</dbReference>
<dbReference type="Gene3D" id="3.40.190.10">
    <property type="entry name" value="Periplasmic binding protein-like II"/>
    <property type="match status" value="4"/>
</dbReference>
<name>A0A0F9M0T2_9ZZZZ</name>
<dbReference type="PANTHER" id="PTHR45138">
    <property type="entry name" value="REGULATORY COMPONENTS OF SENSORY TRANSDUCTION SYSTEM"/>
    <property type="match status" value="1"/>
</dbReference>
<dbReference type="GO" id="GO:1902201">
    <property type="term" value="P:negative regulation of bacterial-type flagellum-dependent cell motility"/>
    <property type="evidence" value="ECO:0007669"/>
    <property type="project" value="TreeGrafter"/>
</dbReference>
<proteinExistence type="predicted"/>
<dbReference type="SMART" id="SM00267">
    <property type="entry name" value="GGDEF"/>
    <property type="match status" value="1"/>
</dbReference>
<dbReference type="GO" id="GO:0005886">
    <property type="term" value="C:plasma membrane"/>
    <property type="evidence" value="ECO:0007669"/>
    <property type="project" value="TreeGrafter"/>
</dbReference>
<evidence type="ECO:0000313" key="3">
    <source>
        <dbReference type="EMBL" id="KKN01025.1"/>
    </source>
</evidence>
<dbReference type="CDD" id="cd13708">
    <property type="entry name" value="PBP2_BvgS_like_1"/>
    <property type="match status" value="1"/>
</dbReference>
<dbReference type="SUPFAM" id="SSF55073">
    <property type="entry name" value="Nucleotide cyclase"/>
    <property type="match status" value="1"/>
</dbReference>
<feature type="domain" description="GGDEF" evidence="2">
    <location>
        <begin position="635"/>
        <end position="764"/>
    </location>
</feature>
<dbReference type="InterPro" id="IPR000160">
    <property type="entry name" value="GGDEF_dom"/>
</dbReference>
<dbReference type="InterPro" id="IPR015168">
    <property type="entry name" value="SsuA/THI5"/>
</dbReference>
<dbReference type="Pfam" id="PF09084">
    <property type="entry name" value="NMT1"/>
    <property type="match status" value="1"/>
</dbReference>
<accession>A0A0F9M0T2</accession>
<dbReference type="InterPro" id="IPR050469">
    <property type="entry name" value="Diguanylate_Cyclase"/>
</dbReference>
<gene>
    <name evidence="3" type="ORF">LCGC14_1131910</name>
</gene>
<keyword evidence="1" id="KW-1133">Transmembrane helix</keyword>
<dbReference type="Gene3D" id="3.30.70.270">
    <property type="match status" value="1"/>
</dbReference>
<evidence type="ECO:0000256" key="1">
    <source>
        <dbReference type="SAM" id="Phobius"/>
    </source>
</evidence>
<dbReference type="SUPFAM" id="SSF53850">
    <property type="entry name" value="Periplasmic binding protein-like II"/>
    <property type="match status" value="2"/>
</dbReference>
<dbReference type="PROSITE" id="PS50887">
    <property type="entry name" value="GGDEF"/>
    <property type="match status" value="1"/>
</dbReference>
<reference evidence="3" key="1">
    <citation type="journal article" date="2015" name="Nature">
        <title>Complex archaea that bridge the gap between prokaryotes and eukaryotes.</title>
        <authorList>
            <person name="Spang A."/>
            <person name="Saw J.H."/>
            <person name="Jorgensen S.L."/>
            <person name="Zaremba-Niedzwiedzka K."/>
            <person name="Martijn J."/>
            <person name="Lind A.E."/>
            <person name="van Eijk R."/>
            <person name="Schleper C."/>
            <person name="Guy L."/>
            <person name="Ettema T.J."/>
        </authorList>
    </citation>
    <scope>NUCLEOTIDE SEQUENCE</scope>
</reference>
<protein>
    <recommendedName>
        <fullName evidence="2">GGDEF domain-containing protein</fullName>
    </recommendedName>
</protein>
<comment type="caution">
    <text evidence="3">The sequence shown here is derived from an EMBL/GenBank/DDBJ whole genome shotgun (WGS) entry which is preliminary data.</text>
</comment>
<dbReference type="GO" id="GO:0043709">
    <property type="term" value="P:cell adhesion involved in single-species biofilm formation"/>
    <property type="evidence" value="ECO:0007669"/>
    <property type="project" value="TreeGrafter"/>
</dbReference>
<dbReference type="FunFam" id="3.30.70.270:FF:000001">
    <property type="entry name" value="Diguanylate cyclase domain protein"/>
    <property type="match status" value="1"/>
</dbReference>
<dbReference type="AlphaFoldDB" id="A0A0F9M0T2"/>
<dbReference type="InterPro" id="IPR001638">
    <property type="entry name" value="Solute-binding_3/MltF_N"/>
</dbReference>
<dbReference type="GO" id="GO:0052621">
    <property type="term" value="F:diguanylate cyclase activity"/>
    <property type="evidence" value="ECO:0007669"/>
    <property type="project" value="TreeGrafter"/>
</dbReference>
<dbReference type="Pfam" id="PF00497">
    <property type="entry name" value="SBP_bac_3"/>
    <property type="match status" value="1"/>
</dbReference>
<dbReference type="PANTHER" id="PTHR45138:SF9">
    <property type="entry name" value="DIGUANYLATE CYCLASE DGCM-RELATED"/>
    <property type="match status" value="1"/>
</dbReference>